<proteinExistence type="predicted"/>
<evidence type="ECO:0000313" key="3">
    <source>
        <dbReference type="Proteomes" id="UP000193963"/>
    </source>
</evidence>
<dbReference type="EMBL" id="FWFN01000001">
    <property type="protein sequence ID" value="SLN17210.1"/>
    <property type="molecule type" value="Genomic_DNA"/>
</dbReference>
<keyword evidence="1" id="KW-1133">Transmembrane helix</keyword>
<keyword evidence="1" id="KW-0812">Transmembrane</keyword>
<sequence>MIRPEVKTALMRWREALIGAALLVWGLWWALTAHGYIPWIGGVMALIGLALAVTGVQRGRFRTGAGGAGVVQVTEGQVGYFGPFTGGVVALSDISKLELDAGRTPPCWRLSQPGQPPLEIPLNAEGAEALFDVFAALPDIRTSRLVAEVQRAASGQAGGSGAQSVVIWERARLRLH</sequence>
<keyword evidence="3" id="KW-1185">Reference proteome</keyword>
<evidence type="ECO:0000313" key="2">
    <source>
        <dbReference type="EMBL" id="SLN17210.1"/>
    </source>
</evidence>
<keyword evidence="1" id="KW-0472">Membrane</keyword>
<reference evidence="2 3" key="1">
    <citation type="submission" date="2017-03" db="EMBL/GenBank/DDBJ databases">
        <authorList>
            <person name="Afonso C.L."/>
            <person name="Miller P.J."/>
            <person name="Scott M.A."/>
            <person name="Spackman E."/>
            <person name="Goraichik I."/>
            <person name="Dimitrov K.M."/>
            <person name="Suarez D.L."/>
            <person name="Swayne D.E."/>
        </authorList>
    </citation>
    <scope>NUCLEOTIDE SEQUENCE [LARGE SCALE GENOMIC DNA]</scope>
    <source>
        <strain evidence="2 3">CECT 7751</strain>
    </source>
</reference>
<dbReference type="Proteomes" id="UP000193963">
    <property type="component" value="Unassembled WGS sequence"/>
</dbReference>
<feature type="transmembrane region" description="Helical" evidence="1">
    <location>
        <begin position="12"/>
        <end position="30"/>
    </location>
</feature>
<dbReference type="OrthoDB" id="7851333at2"/>
<dbReference type="AlphaFoldDB" id="A0A1X6YEG4"/>
<accession>A0A1X6YEG4</accession>
<gene>
    <name evidence="2" type="ORF">PSM7751_00534</name>
</gene>
<name>A0A1X6YEG4_9RHOB</name>
<evidence type="ECO:0000256" key="1">
    <source>
        <dbReference type="SAM" id="Phobius"/>
    </source>
</evidence>
<protein>
    <submittedName>
        <fullName evidence="2">Uncharacterized protein</fullName>
    </submittedName>
</protein>
<organism evidence="2 3">
    <name type="scientific">Pseudooceanicola marinus</name>
    <dbReference type="NCBI Taxonomy" id="396013"/>
    <lineage>
        <taxon>Bacteria</taxon>
        <taxon>Pseudomonadati</taxon>
        <taxon>Pseudomonadota</taxon>
        <taxon>Alphaproteobacteria</taxon>
        <taxon>Rhodobacterales</taxon>
        <taxon>Paracoccaceae</taxon>
        <taxon>Pseudooceanicola</taxon>
    </lineage>
</organism>
<feature type="transmembrane region" description="Helical" evidence="1">
    <location>
        <begin position="36"/>
        <end position="56"/>
    </location>
</feature>
<dbReference type="RefSeq" id="WP_085886427.1">
    <property type="nucleotide sequence ID" value="NZ_FWFN01000001.1"/>
</dbReference>